<evidence type="ECO:0000313" key="3">
    <source>
        <dbReference type="Proteomes" id="UP001501020"/>
    </source>
</evidence>
<sequence length="60" mass="6567">MDMRHDQTDQPSHRVGRLKADGASARSAAVRARHSVANAWSVRVGTRRSRLRAEVVTATG</sequence>
<protein>
    <submittedName>
        <fullName evidence="2">Uncharacterized protein</fullName>
    </submittedName>
</protein>
<accession>A0ABP5K021</accession>
<feature type="region of interest" description="Disordered" evidence="1">
    <location>
        <begin position="1"/>
        <end position="25"/>
    </location>
</feature>
<keyword evidence="3" id="KW-1185">Reference proteome</keyword>
<gene>
    <name evidence="2" type="ORF">GCM10009727_12800</name>
</gene>
<evidence type="ECO:0000313" key="2">
    <source>
        <dbReference type="EMBL" id="GAA2124905.1"/>
    </source>
</evidence>
<evidence type="ECO:0000256" key="1">
    <source>
        <dbReference type="SAM" id="MobiDB-lite"/>
    </source>
</evidence>
<organism evidence="2 3">
    <name type="scientific">Actinomadura napierensis</name>
    <dbReference type="NCBI Taxonomy" id="267854"/>
    <lineage>
        <taxon>Bacteria</taxon>
        <taxon>Bacillati</taxon>
        <taxon>Actinomycetota</taxon>
        <taxon>Actinomycetes</taxon>
        <taxon>Streptosporangiales</taxon>
        <taxon>Thermomonosporaceae</taxon>
        <taxon>Actinomadura</taxon>
    </lineage>
</organism>
<dbReference type="EMBL" id="BAAAMR010000007">
    <property type="protein sequence ID" value="GAA2124905.1"/>
    <property type="molecule type" value="Genomic_DNA"/>
</dbReference>
<comment type="caution">
    <text evidence="2">The sequence shown here is derived from an EMBL/GenBank/DDBJ whole genome shotgun (WGS) entry which is preliminary data.</text>
</comment>
<feature type="compositionally biased region" description="Basic and acidic residues" evidence="1">
    <location>
        <begin position="1"/>
        <end position="12"/>
    </location>
</feature>
<name>A0ABP5K021_9ACTN</name>
<dbReference type="Proteomes" id="UP001501020">
    <property type="component" value="Unassembled WGS sequence"/>
</dbReference>
<proteinExistence type="predicted"/>
<reference evidence="3" key="1">
    <citation type="journal article" date="2019" name="Int. J. Syst. Evol. Microbiol.">
        <title>The Global Catalogue of Microorganisms (GCM) 10K type strain sequencing project: providing services to taxonomists for standard genome sequencing and annotation.</title>
        <authorList>
            <consortium name="The Broad Institute Genomics Platform"/>
            <consortium name="The Broad Institute Genome Sequencing Center for Infectious Disease"/>
            <person name="Wu L."/>
            <person name="Ma J."/>
        </authorList>
    </citation>
    <scope>NUCLEOTIDE SEQUENCE [LARGE SCALE GENOMIC DNA]</scope>
    <source>
        <strain evidence="3">JCM 13850</strain>
    </source>
</reference>